<dbReference type="InterPro" id="IPR006433">
    <property type="entry name" value="Prohead_protease"/>
</dbReference>
<keyword evidence="3" id="KW-0378">Hydrolase</keyword>
<accession>A0ABY7Y5U9</accession>
<keyword evidence="6" id="KW-1185">Reference proteome</keyword>
<protein>
    <submittedName>
        <fullName evidence="5">HK97 family phage prohead protease</fullName>
    </submittedName>
</protein>
<dbReference type="RefSeq" id="WP_274512436.1">
    <property type="nucleotide sequence ID" value="NZ_CP082270.1"/>
</dbReference>
<dbReference type="GO" id="GO:0006508">
    <property type="term" value="P:proteolysis"/>
    <property type="evidence" value="ECO:0007669"/>
    <property type="project" value="UniProtKB-KW"/>
</dbReference>
<evidence type="ECO:0000256" key="1">
    <source>
        <dbReference type="ARBA" id="ARBA00022612"/>
    </source>
</evidence>
<name>A0ABY7Y5U9_9GAMM</name>
<dbReference type="Proteomes" id="UP001216828">
    <property type="component" value="Chromosome"/>
</dbReference>
<organism evidence="5 6">
    <name type="scientific">Stenotrophomonas forensis</name>
    <dbReference type="NCBI Taxonomy" id="2871169"/>
    <lineage>
        <taxon>Bacteria</taxon>
        <taxon>Pseudomonadati</taxon>
        <taxon>Pseudomonadota</taxon>
        <taxon>Gammaproteobacteria</taxon>
        <taxon>Lysobacterales</taxon>
        <taxon>Lysobacteraceae</taxon>
        <taxon>Stenotrophomonas</taxon>
        <taxon>Stenotrophomonas maltophilia group</taxon>
    </lineage>
</organism>
<evidence type="ECO:0000256" key="3">
    <source>
        <dbReference type="ARBA" id="ARBA00022801"/>
    </source>
</evidence>
<evidence type="ECO:0000313" key="6">
    <source>
        <dbReference type="Proteomes" id="UP001216828"/>
    </source>
</evidence>
<evidence type="ECO:0000259" key="4">
    <source>
        <dbReference type="Pfam" id="PF04586"/>
    </source>
</evidence>
<dbReference type="Pfam" id="PF04586">
    <property type="entry name" value="Peptidase_S78"/>
    <property type="match status" value="1"/>
</dbReference>
<proteinExistence type="predicted"/>
<reference evidence="5 6" key="1">
    <citation type="submission" date="2021-08" db="EMBL/GenBank/DDBJ databases">
        <title>Stenotrophomonas forensis sp. nov., isolated from contaminated viral transport media.</title>
        <authorList>
            <person name="Nguyen S.V."/>
            <person name="Edwards D."/>
            <person name="Scott S."/>
            <person name="Doss J."/>
            <person name="Merid S."/>
            <person name="Zelaya E."/>
            <person name="Maza C."/>
            <person name="Mann M."/>
            <person name="Hamilton B."/>
            <person name="Blackwell R."/>
            <person name="Tran A."/>
            <person name="Hauser J."/>
        </authorList>
    </citation>
    <scope>NUCLEOTIDE SEQUENCE [LARGE SCALE GENOMIC DNA]</scope>
    <source>
        <strain evidence="5 6">DFS-20110405</strain>
    </source>
</reference>
<feature type="domain" description="Prohead serine protease" evidence="4">
    <location>
        <begin position="9"/>
        <end position="158"/>
    </location>
</feature>
<dbReference type="NCBIfam" id="TIGR01543">
    <property type="entry name" value="proheadase_HK97"/>
    <property type="match status" value="1"/>
</dbReference>
<evidence type="ECO:0000313" key="5">
    <source>
        <dbReference type="EMBL" id="WDM65321.1"/>
    </source>
</evidence>
<dbReference type="GO" id="GO:0008233">
    <property type="term" value="F:peptidase activity"/>
    <property type="evidence" value="ECO:0007669"/>
    <property type="project" value="UniProtKB-KW"/>
</dbReference>
<keyword evidence="2 5" id="KW-0645">Protease</keyword>
<evidence type="ECO:0000256" key="2">
    <source>
        <dbReference type="ARBA" id="ARBA00022670"/>
    </source>
</evidence>
<gene>
    <name evidence="5" type="ORF">K5L94_08635</name>
</gene>
<dbReference type="EMBL" id="CP082270">
    <property type="protein sequence ID" value="WDM65321.1"/>
    <property type="molecule type" value="Genomic_DNA"/>
</dbReference>
<keyword evidence="1" id="KW-1188">Viral release from host cell</keyword>
<dbReference type="InterPro" id="IPR054613">
    <property type="entry name" value="Peptidase_S78_dom"/>
</dbReference>
<sequence length="215" mass="23452">MLSNLACPFEVKSADESGNFVGYASVFDNVDLGGDLIVPGAFVKVKTNRNGRLRLALYHNLTRLVGNSAFEQDSKGLLLSGKVNLNVSYARDAYELMRDGTLDEMSIGFNTLEDAIETRGGKQVRVIKKAELWEASFVPFGMNPEAQVMSVKSDVRTFESALRERMGLSQKEAAAVASLGFPAIHRDGGIGDTETVKQLQQLGTSIESIFKGMHQ</sequence>